<name>A0A4U9UKT8_SERFO</name>
<dbReference type="AlphaFoldDB" id="A0A4U9UKT8"/>
<organism evidence="2">
    <name type="scientific">Serratia fonticola</name>
    <dbReference type="NCBI Taxonomy" id="47917"/>
    <lineage>
        <taxon>Bacteria</taxon>
        <taxon>Pseudomonadati</taxon>
        <taxon>Pseudomonadota</taxon>
        <taxon>Gammaproteobacteria</taxon>
        <taxon>Enterobacterales</taxon>
        <taxon>Yersiniaceae</taxon>
        <taxon>Serratia</taxon>
    </lineage>
</organism>
<accession>A0A4U9UKT8</accession>
<protein>
    <submittedName>
        <fullName evidence="2">Uncharacterized protein</fullName>
    </submittedName>
</protein>
<evidence type="ECO:0000313" key="2">
    <source>
        <dbReference type="EMBL" id="VTR30284.1"/>
    </source>
</evidence>
<reference evidence="2" key="1">
    <citation type="submission" date="2019-05" db="EMBL/GenBank/DDBJ databases">
        <authorList>
            <consortium name="Pathogen Informatics"/>
        </authorList>
    </citation>
    <scope>NUCLEOTIDE SEQUENCE [LARGE SCALE GENOMIC DNA]</scope>
    <source>
        <strain evidence="2">NCTC12965</strain>
    </source>
</reference>
<proteinExistence type="predicted"/>
<feature type="chain" id="PRO_5020647854" evidence="1">
    <location>
        <begin position="21"/>
        <end position="102"/>
    </location>
</feature>
<sequence>MKKLIYLLLFSASLANMAQAELVASSRTIFKGRITIATCNIVVVMTIRRFTWGRYRPPSWILKGNLPRSRSLSACMVAIPQTRSSKPCLIKPAKGNWVGDPG</sequence>
<gene>
    <name evidence="2" type="ORF">NCTC12965_03039</name>
</gene>
<dbReference type="EMBL" id="CABEEZ010000067">
    <property type="protein sequence ID" value="VTR30284.1"/>
    <property type="molecule type" value="Genomic_DNA"/>
</dbReference>
<feature type="signal peptide" evidence="1">
    <location>
        <begin position="1"/>
        <end position="20"/>
    </location>
</feature>
<evidence type="ECO:0000256" key="1">
    <source>
        <dbReference type="SAM" id="SignalP"/>
    </source>
</evidence>
<keyword evidence="1" id="KW-0732">Signal</keyword>